<organism evidence="2">
    <name type="scientific">Spodoptera frugiperda</name>
    <name type="common">Fall armyworm</name>
    <dbReference type="NCBI Taxonomy" id="7108"/>
    <lineage>
        <taxon>Eukaryota</taxon>
        <taxon>Metazoa</taxon>
        <taxon>Ecdysozoa</taxon>
        <taxon>Arthropoda</taxon>
        <taxon>Hexapoda</taxon>
        <taxon>Insecta</taxon>
        <taxon>Pterygota</taxon>
        <taxon>Neoptera</taxon>
        <taxon>Endopterygota</taxon>
        <taxon>Lepidoptera</taxon>
        <taxon>Glossata</taxon>
        <taxon>Ditrysia</taxon>
        <taxon>Noctuoidea</taxon>
        <taxon>Noctuidae</taxon>
        <taxon>Amphipyrinae</taxon>
        <taxon>Spodoptera</taxon>
    </lineage>
</organism>
<feature type="region of interest" description="Disordered" evidence="1">
    <location>
        <begin position="136"/>
        <end position="162"/>
    </location>
</feature>
<feature type="compositionally biased region" description="Polar residues" evidence="1">
    <location>
        <begin position="90"/>
        <end position="100"/>
    </location>
</feature>
<name>A0A2H1V4X9_SPOFR</name>
<gene>
    <name evidence="2" type="ORF">SFRICE_025727</name>
</gene>
<sequence>MNECNVTPFIPEGVGKGAHYDTYGGMSFCEYFLLRCALVGKYEGCNTFLWKPFSIQSFIARKNVRPVYSNNYRKILLANKSKDKDPESLPQKNLKSQESFTDPRRKSIAGCCACNQSIEKLDVDELICRKAGYGGNQGERRSRMQDALKRTNVNKHNDKFAH</sequence>
<feature type="region of interest" description="Disordered" evidence="1">
    <location>
        <begin position="82"/>
        <end position="105"/>
    </location>
</feature>
<accession>A0A2H1V4X9</accession>
<feature type="compositionally biased region" description="Basic and acidic residues" evidence="1">
    <location>
        <begin position="138"/>
        <end position="162"/>
    </location>
</feature>
<evidence type="ECO:0000256" key="1">
    <source>
        <dbReference type="SAM" id="MobiDB-lite"/>
    </source>
</evidence>
<dbReference type="EMBL" id="ODYU01000698">
    <property type="protein sequence ID" value="SOQ35905.1"/>
    <property type="molecule type" value="Genomic_DNA"/>
</dbReference>
<proteinExistence type="predicted"/>
<evidence type="ECO:0000313" key="2">
    <source>
        <dbReference type="EMBL" id="SOQ35905.1"/>
    </source>
</evidence>
<reference evidence="2" key="1">
    <citation type="submission" date="2016-07" db="EMBL/GenBank/DDBJ databases">
        <authorList>
            <person name="Bretaudeau A."/>
        </authorList>
    </citation>
    <scope>NUCLEOTIDE SEQUENCE</scope>
    <source>
        <strain evidence="2">Rice</strain>
        <tissue evidence="2">Whole body</tissue>
    </source>
</reference>
<protein>
    <submittedName>
        <fullName evidence="2">SFRICE_025727</fullName>
    </submittedName>
</protein>
<dbReference type="AlphaFoldDB" id="A0A2H1V4X9"/>